<gene>
    <name evidence="3" type="ordered locus">LOC_Os11g24490</name>
</gene>
<dbReference type="PANTHER" id="PTHR43899:SF32">
    <property type="entry name" value="OS11G0432600 PROTEIN"/>
    <property type="match status" value="1"/>
</dbReference>
<name>Q53PA3_ORYSJ</name>
<dbReference type="GO" id="GO:0016491">
    <property type="term" value="F:oxidoreductase activity"/>
    <property type="evidence" value="ECO:0007669"/>
    <property type="project" value="UniProtKB-KW"/>
</dbReference>
<dbReference type="EMBL" id="AC128642">
    <property type="protein sequence ID" value="AAX92988.1"/>
    <property type="molecule type" value="Genomic_DNA"/>
</dbReference>
<evidence type="ECO:0000256" key="1">
    <source>
        <dbReference type="ARBA" id="ARBA00023002"/>
    </source>
</evidence>
<accession>Q53PA3</accession>
<dbReference type="Proteomes" id="UP000000763">
    <property type="component" value="Chromosome 11"/>
</dbReference>
<dbReference type="PANTHER" id="PTHR43899">
    <property type="entry name" value="RH59310P"/>
    <property type="match status" value="1"/>
</dbReference>
<evidence type="ECO:0000256" key="2">
    <source>
        <dbReference type="SAM" id="MobiDB-lite"/>
    </source>
</evidence>
<feature type="region of interest" description="Disordered" evidence="2">
    <location>
        <begin position="27"/>
        <end position="74"/>
    </location>
</feature>
<protein>
    <submittedName>
        <fullName evidence="3">Similar to b-keto acyl reductase</fullName>
    </submittedName>
</protein>
<evidence type="ECO:0000313" key="4">
    <source>
        <dbReference type="Proteomes" id="UP000000763"/>
    </source>
</evidence>
<reference evidence="4" key="1">
    <citation type="journal article" date="2005" name="Nature">
        <title>The map-based sequence of the rice genome.</title>
        <authorList>
            <consortium name="International rice genome sequencing project (IRGSP)"/>
            <person name="Matsumoto T."/>
            <person name="Wu J."/>
            <person name="Kanamori H."/>
            <person name="Katayose Y."/>
            <person name="Fujisawa M."/>
            <person name="Namiki N."/>
            <person name="Mizuno H."/>
            <person name="Yamamoto K."/>
            <person name="Antonio B.A."/>
            <person name="Baba T."/>
            <person name="Sakata K."/>
            <person name="Nagamura Y."/>
            <person name="Aoki H."/>
            <person name="Arikawa K."/>
            <person name="Arita K."/>
            <person name="Bito T."/>
            <person name="Chiden Y."/>
            <person name="Fujitsuka N."/>
            <person name="Fukunaka R."/>
            <person name="Hamada M."/>
            <person name="Harada C."/>
            <person name="Hayashi A."/>
            <person name="Hijishita S."/>
            <person name="Honda M."/>
            <person name="Hosokawa S."/>
            <person name="Ichikawa Y."/>
            <person name="Idonuma A."/>
            <person name="Iijima M."/>
            <person name="Ikeda M."/>
            <person name="Ikeno M."/>
            <person name="Ito K."/>
            <person name="Ito S."/>
            <person name="Ito T."/>
            <person name="Ito Y."/>
            <person name="Ito Y."/>
            <person name="Iwabuchi A."/>
            <person name="Kamiya K."/>
            <person name="Karasawa W."/>
            <person name="Kurita K."/>
            <person name="Katagiri S."/>
            <person name="Kikuta A."/>
            <person name="Kobayashi H."/>
            <person name="Kobayashi N."/>
            <person name="Machita K."/>
            <person name="Maehara T."/>
            <person name="Masukawa M."/>
            <person name="Mizubayashi T."/>
            <person name="Mukai Y."/>
            <person name="Nagasaki H."/>
            <person name="Nagata Y."/>
            <person name="Naito S."/>
            <person name="Nakashima M."/>
            <person name="Nakama Y."/>
            <person name="Nakamichi Y."/>
            <person name="Nakamura M."/>
            <person name="Meguro A."/>
            <person name="Negishi M."/>
            <person name="Ohta I."/>
            <person name="Ohta T."/>
            <person name="Okamoto M."/>
            <person name="Ono N."/>
            <person name="Saji S."/>
            <person name="Sakaguchi M."/>
            <person name="Sakai K."/>
            <person name="Shibata M."/>
            <person name="Shimokawa T."/>
            <person name="Song J."/>
            <person name="Takazaki Y."/>
            <person name="Terasawa K."/>
            <person name="Tsugane M."/>
            <person name="Tsuji K."/>
            <person name="Ueda S."/>
            <person name="Waki K."/>
            <person name="Yamagata H."/>
            <person name="Yamamoto M."/>
            <person name="Yamamoto S."/>
            <person name="Yamane H."/>
            <person name="Yoshiki S."/>
            <person name="Yoshihara R."/>
            <person name="Yukawa K."/>
            <person name="Zhong H."/>
            <person name="Yano M."/>
            <person name="Yuan Q."/>
            <person name="Ouyang S."/>
            <person name="Liu J."/>
            <person name="Jones K.M."/>
            <person name="Gansberger K."/>
            <person name="Moffat K."/>
            <person name="Hill J."/>
            <person name="Bera J."/>
            <person name="Fadrosh D."/>
            <person name="Jin S."/>
            <person name="Johri S."/>
            <person name="Kim M."/>
            <person name="Overton L."/>
            <person name="Reardon M."/>
            <person name="Tsitrin T."/>
            <person name="Vuong H."/>
            <person name="Weaver B."/>
            <person name="Ciecko A."/>
            <person name="Tallon L."/>
            <person name="Jackson J."/>
            <person name="Pai G."/>
            <person name="Aken S.V."/>
            <person name="Utterback T."/>
            <person name="Reidmuller S."/>
            <person name="Feldblyum T."/>
            <person name="Hsiao J."/>
            <person name="Zismann V."/>
            <person name="Iobst S."/>
            <person name="de Vazeille A.R."/>
            <person name="Buell C.R."/>
            <person name="Ying K."/>
            <person name="Li Y."/>
            <person name="Lu T."/>
            <person name="Huang Y."/>
            <person name="Zhao Q."/>
            <person name="Feng Q."/>
            <person name="Zhang L."/>
            <person name="Zhu J."/>
            <person name="Weng Q."/>
            <person name="Mu J."/>
            <person name="Lu Y."/>
            <person name="Fan D."/>
            <person name="Liu Y."/>
            <person name="Guan J."/>
            <person name="Zhang Y."/>
            <person name="Yu S."/>
            <person name="Liu X."/>
            <person name="Zhang Y."/>
            <person name="Hong G."/>
            <person name="Han B."/>
            <person name="Choisne N."/>
            <person name="Demange N."/>
            <person name="Orjeda G."/>
            <person name="Samain S."/>
            <person name="Cattolico L."/>
            <person name="Pelletier E."/>
            <person name="Couloux A."/>
            <person name="Segurens B."/>
            <person name="Wincker P."/>
            <person name="D'Hont A."/>
            <person name="Scarpelli C."/>
            <person name="Weissenbach J."/>
            <person name="Salanoubat M."/>
            <person name="Quetier F."/>
            <person name="Yu Y."/>
            <person name="Kim H.R."/>
            <person name="Rambo T."/>
            <person name="Currie J."/>
            <person name="Collura K."/>
            <person name="Luo M."/>
            <person name="Yang T."/>
            <person name="Ammiraju J.S.S."/>
            <person name="Engler F."/>
            <person name="Soderlund C."/>
            <person name="Wing R.A."/>
            <person name="Palmer L.E."/>
            <person name="de la Bastide M."/>
            <person name="Spiegel L."/>
            <person name="Nascimento L."/>
            <person name="Zutavern T."/>
            <person name="O'Shaughnessy A."/>
            <person name="Dike S."/>
            <person name="Dedhia N."/>
            <person name="Preston R."/>
            <person name="Balija V."/>
            <person name="McCombie W.R."/>
            <person name="Chow T."/>
            <person name="Chen H."/>
            <person name="Chung M."/>
            <person name="Chen C."/>
            <person name="Shaw J."/>
            <person name="Wu H."/>
            <person name="Hsiao K."/>
            <person name="Chao Y."/>
            <person name="Chu M."/>
            <person name="Cheng C."/>
            <person name="Hour A."/>
            <person name="Lee P."/>
            <person name="Lin S."/>
            <person name="Lin Y."/>
            <person name="Liou J."/>
            <person name="Liu S."/>
            <person name="Hsing Y."/>
            <person name="Raghuvanshi S."/>
            <person name="Mohanty A."/>
            <person name="Bharti A.K."/>
            <person name="Gaur A."/>
            <person name="Gupta V."/>
            <person name="Kumar D."/>
            <person name="Ravi V."/>
            <person name="Vij S."/>
            <person name="Kapur A."/>
            <person name="Khurana P."/>
            <person name="Khurana P."/>
            <person name="Khurana J.P."/>
            <person name="Tyagi A.K."/>
            <person name="Gaikwad K."/>
            <person name="Singh A."/>
            <person name="Dalal V."/>
            <person name="Srivastava S."/>
            <person name="Dixit A."/>
            <person name="Pal A.K."/>
            <person name="Ghazi I.A."/>
            <person name="Yadav M."/>
            <person name="Pandit A."/>
            <person name="Bhargava A."/>
            <person name="Sureshbabu K."/>
            <person name="Batra K."/>
            <person name="Sharma T.R."/>
            <person name="Mohapatra T."/>
            <person name="Singh N.K."/>
            <person name="Messing J."/>
            <person name="Nelson A.B."/>
            <person name="Fuks G."/>
            <person name="Kavchok S."/>
            <person name="Keizer G."/>
            <person name="Linton E."/>
            <person name="Llaca V."/>
            <person name="Song R."/>
            <person name="Tanyolac B."/>
            <person name="Young S."/>
            <person name="Ho-Il K."/>
            <person name="Hahn J.H."/>
            <person name="Sangsakoo G."/>
            <person name="Vanavichit A."/>
            <person name="de Mattos Luiz.A.T."/>
            <person name="Zimmer P.D."/>
            <person name="Malone G."/>
            <person name="Dellagostin O."/>
            <person name="de Oliveira A.C."/>
            <person name="Bevan M."/>
            <person name="Bancroft I."/>
            <person name="Minx P."/>
            <person name="Cordum H."/>
            <person name="Wilson R."/>
            <person name="Cheng Z."/>
            <person name="Jin W."/>
            <person name="Jiang J."/>
            <person name="Leong S.A."/>
            <person name="Iwama H."/>
            <person name="Gojobori T."/>
            <person name="Itoh T."/>
            <person name="Niimura Y."/>
            <person name="Fujii Y."/>
            <person name="Habara T."/>
            <person name="Sakai H."/>
            <person name="Sato Y."/>
            <person name="Wilson G."/>
            <person name="Kumar K."/>
            <person name="McCouch S."/>
            <person name="Juretic N."/>
            <person name="Hoen D."/>
            <person name="Wright S."/>
            <person name="Bruskiewich R."/>
            <person name="Bureau T."/>
            <person name="Miyao A."/>
            <person name="Hirochika H."/>
            <person name="Nishikawa T."/>
            <person name="Kadowaki K."/>
            <person name="Sugiura M."/>
            <person name="Burr B."/>
            <person name="Sasaki T."/>
        </authorList>
    </citation>
    <scope>NUCLEOTIDE SEQUENCE [LARGE SCALE GENOMIC DNA]</scope>
    <source>
        <strain evidence="4">cv. Nipponbare</strain>
    </source>
</reference>
<dbReference type="InterPro" id="IPR051019">
    <property type="entry name" value="VLCFA-Steroid_DH"/>
</dbReference>
<proteinExistence type="predicted"/>
<evidence type="ECO:0000313" key="3">
    <source>
        <dbReference type="EMBL" id="AAX92988.1"/>
    </source>
</evidence>
<reference evidence="4" key="2">
    <citation type="journal article" date="2008" name="Nucleic Acids Res.">
        <title>The rice annotation project database (RAP-DB): 2008 update.</title>
        <authorList>
            <consortium name="The rice annotation project (RAP)"/>
        </authorList>
    </citation>
    <scope>GENOME REANNOTATION</scope>
    <source>
        <strain evidence="4">cv. Nipponbare</strain>
    </source>
</reference>
<dbReference type="AlphaFoldDB" id="Q53PA3"/>
<organism evidence="3 4">
    <name type="scientific">Oryza sativa subsp. japonica</name>
    <name type="common">Rice</name>
    <dbReference type="NCBI Taxonomy" id="39947"/>
    <lineage>
        <taxon>Eukaryota</taxon>
        <taxon>Viridiplantae</taxon>
        <taxon>Streptophyta</taxon>
        <taxon>Embryophyta</taxon>
        <taxon>Tracheophyta</taxon>
        <taxon>Spermatophyta</taxon>
        <taxon>Magnoliopsida</taxon>
        <taxon>Liliopsida</taxon>
        <taxon>Poales</taxon>
        <taxon>Poaceae</taxon>
        <taxon>BOP clade</taxon>
        <taxon>Oryzoideae</taxon>
        <taxon>Oryzeae</taxon>
        <taxon>Oryzinae</taxon>
        <taxon>Oryza</taxon>
        <taxon>Oryza sativa</taxon>
    </lineage>
</organism>
<sequence length="167" mass="18295">MTDKRSSQQALTEGAVCHKRSAEECGVGGQRWEPLQQRVDPLSPGTLMGRSGPNDLVSARPSGGSKRVGRGGAKGITSGEIPLYVATKMSPVQGNSPFIPSPEEYAKAAVRCIGYEPRCVPYWRHSIQWFFASLLPDSVLNLWRLQVGIRKRNQMKVLLGESDHGFS</sequence>
<keyword evidence="1" id="KW-0560">Oxidoreductase</keyword>